<accession>A0A448DIT1</accession>
<evidence type="ECO:0000313" key="1">
    <source>
        <dbReference type="EMBL" id="VEF06727.1"/>
    </source>
</evidence>
<dbReference type="AlphaFoldDB" id="A0A448DIT1"/>
<dbReference type="Proteomes" id="UP000281909">
    <property type="component" value="Chromosome"/>
</dbReference>
<proteinExistence type="predicted"/>
<gene>
    <name evidence="1" type="ORF">NCTC9428_00198</name>
</gene>
<sequence>MLFKPELGSKFQVDASSINSSVSPLSLGRGGRERIFMLFKPELGSEFQVDASSLNSSVSPLSLGRGLG</sequence>
<name>A0A448DIT1_PSEFL</name>
<dbReference type="EMBL" id="LR134318">
    <property type="protein sequence ID" value="VEF06727.1"/>
    <property type="molecule type" value="Genomic_DNA"/>
</dbReference>
<reference evidence="1 2" key="1">
    <citation type="submission" date="2018-12" db="EMBL/GenBank/DDBJ databases">
        <authorList>
            <consortium name="Pathogen Informatics"/>
        </authorList>
    </citation>
    <scope>NUCLEOTIDE SEQUENCE [LARGE SCALE GENOMIC DNA]</scope>
    <source>
        <strain evidence="1 2">NCTC9428</strain>
    </source>
</reference>
<organism evidence="1 2">
    <name type="scientific">Pseudomonas fluorescens</name>
    <dbReference type="NCBI Taxonomy" id="294"/>
    <lineage>
        <taxon>Bacteria</taxon>
        <taxon>Pseudomonadati</taxon>
        <taxon>Pseudomonadota</taxon>
        <taxon>Gammaproteobacteria</taxon>
        <taxon>Pseudomonadales</taxon>
        <taxon>Pseudomonadaceae</taxon>
        <taxon>Pseudomonas</taxon>
    </lineage>
</organism>
<protein>
    <submittedName>
        <fullName evidence="1">Uncharacterized protein</fullName>
    </submittedName>
</protein>
<evidence type="ECO:0000313" key="2">
    <source>
        <dbReference type="Proteomes" id="UP000281909"/>
    </source>
</evidence>